<protein>
    <submittedName>
        <fullName evidence="1">Uncharacterized protein</fullName>
    </submittedName>
</protein>
<dbReference type="AlphaFoldDB" id="A0A9N9KWY1"/>
<evidence type="ECO:0000313" key="1">
    <source>
        <dbReference type="EMBL" id="CAG8955394.1"/>
    </source>
</evidence>
<dbReference type="Proteomes" id="UP000696280">
    <property type="component" value="Unassembled WGS sequence"/>
</dbReference>
<comment type="caution">
    <text evidence="1">The sequence shown here is derived from an EMBL/GenBank/DDBJ whole genome shotgun (WGS) entry which is preliminary data.</text>
</comment>
<accession>A0A9N9KWY1</accession>
<name>A0A9N9KWY1_9HELO</name>
<gene>
    <name evidence="1" type="ORF">HYFRA_00011378</name>
</gene>
<evidence type="ECO:0000313" key="2">
    <source>
        <dbReference type="Proteomes" id="UP000696280"/>
    </source>
</evidence>
<keyword evidence="2" id="KW-1185">Reference proteome</keyword>
<organism evidence="1 2">
    <name type="scientific">Hymenoscyphus fraxineus</name>
    <dbReference type="NCBI Taxonomy" id="746836"/>
    <lineage>
        <taxon>Eukaryota</taxon>
        <taxon>Fungi</taxon>
        <taxon>Dikarya</taxon>
        <taxon>Ascomycota</taxon>
        <taxon>Pezizomycotina</taxon>
        <taxon>Leotiomycetes</taxon>
        <taxon>Helotiales</taxon>
        <taxon>Helotiaceae</taxon>
        <taxon>Hymenoscyphus</taxon>
    </lineage>
</organism>
<proteinExistence type="predicted"/>
<sequence>MASAVVGISMAPPVVFSNIIVVRHKVVSTGLEPGILHWTLTSGTVWMLGYSLQFSLEIAFRAMLGRNPGFAFLIMSSAIVGISDALPEEGFSTLRLKCIFSVRDCSFLTFCSILCFFIWATPVTDVTLRAAHVSTDEESGSQAGIAVKMLVVMWGSENREESLASQNLEPGYKRRLVYCGFVFCKKQEGLAVCLSLKTKLQSCLVGEVRCGVCTGF</sequence>
<dbReference type="EMBL" id="CAJVRL010000061">
    <property type="protein sequence ID" value="CAG8955394.1"/>
    <property type="molecule type" value="Genomic_DNA"/>
</dbReference>
<reference evidence="1" key="1">
    <citation type="submission" date="2021-07" db="EMBL/GenBank/DDBJ databases">
        <authorList>
            <person name="Durling M."/>
        </authorList>
    </citation>
    <scope>NUCLEOTIDE SEQUENCE</scope>
</reference>